<dbReference type="EMBL" id="BRXY01000267">
    <property type="protein sequence ID" value="GMH82342.1"/>
    <property type="molecule type" value="Genomic_DNA"/>
</dbReference>
<accession>A0A9W7B750</accession>
<reference evidence="3" key="1">
    <citation type="journal article" date="2023" name="Commun. Biol.">
        <title>Genome analysis of Parmales, the sister group of diatoms, reveals the evolutionary specialization of diatoms from phago-mixotrophs to photoautotrophs.</title>
        <authorList>
            <person name="Ban H."/>
            <person name="Sato S."/>
            <person name="Yoshikawa S."/>
            <person name="Yamada K."/>
            <person name="Nakamura Y."/>
            <person name="Ichinomiya M."/>
            <person name="Sato N."/>
            <person name="Blanc-Mathieu R."/>
            <person name="Endo H."/>
            <person name="Kuwata A."/>
            <person name="Ogata H."/>
        </authorList>
    </citation>
    <scope>NUCLEOTIDE SEQUENCE [LARGE SCALE GENOMIC DNA]</scope>
    <source>
        <strain evidence="3">NIES 3701</strain>
    </source>
</reference>
<gene>
    <name evidence="2" type="ORF">TrST_g12555</name>
</gene>
<dbReference type="PANTHER" id="PTHR17985:SF8">
    <property type="entry name" value="TRANSPORT AND GOLGI ORGANIZATION PROTEIN 2 HOMOLOG"/>
    <property type="match status" value="1"/>
</dbReference>
<sequence length="469" mass="52758">MCIMWLYIGDSKCGDTSQLIIASNRDEFLHRNTSGCKRRKPSDYKASIKRPKQKFIDELDLPIRKAGDLYSGKNDGCDVVHRLGEDGEVGEGDTFFLGPRDEEGGKHGTWFVCDNRKRWAIVTNVRKPEAWLDFLNDPRIFAKLCYYLSFMFLGFYFYLASYHYERIHKEMDRRENMWHEVILDRWGDGPGASMAVDYIPVLLDLHVVPVTVSSAVCMLIWWCLKDTQYKVSRGYLPPSFVGSNLSAEKFAKHFVRQQKGINYDGFNMVFGDGNDCYHLTNRSKYRVGGRDIEAEDGSCCEVEKLEKGKVYGVSNAGLDTPGWQKLDKGRVLFNNVVRLMGCRGTYEHGLAPRQKMDRQTAGLALISTVLGNTEKCRPAVTGCDDKLEEALAHIRVPVREVPWGAGKGKKDFHDGKVYYGTRTSMAIMMGWGSGSGSGSGGKCGGEDVRIWSKEYGVGGTEGLVEFSSF</sequence>
<dbReference type="InterPro" id="IPR008551">
    <property type="entry name" value="TANGO2"/>
</dbReference>
<dbReference type="OrthoDB" id="191601at2759"/>
<keyword evidence="3" id="KW-1185">Reference proteome</keyword>
<keyword evidence="1" id="KW-0472">Membrane</keyword>
<organism evidence="2 3">
    <name type="scientific">Triparma strigata</name>
    <dbReference type="NCBI Taxonomy" id="1606541"/>
    <lineage>
        <taxon>Eukaryota</taxon>
        <taxon>Sar</taxon>
        <taxon>Stramenopiles</taxon>
        <taxon>Ochrophyta</taxon>
        <taxon>Bolidophyceae</taxon>
        <taxon>Parmales</taxon>
        <taxon>Triparmaceae</taxon>
        <taxon>Triparma</taxon>
    </lineage>
</organism>
<feature type="transmembrane region" description="Helical" evidence="1">
    <location>
        <begin position="144"/>
        <end position="164"/>
    </location>
</feature>
<keyword evidence="1" id="KW-1133">Transmembrane helix</keyword>
<dbReference type="Pfam" id="PF05742">
    <property type="entry name" value="TANGO2"/>
    <property type="match status" value="3"/>
</dbReference>
<comment type="caution">
    <text evidence="2">The sequence shown here is derived from an EMBL/GenBank/DDBJ whole genome shotgun (WGS) entry which is preliminary data.</text>
</comment>
<protein>
    <submittedName>
        <fullName evidence="2">Uncharacterized protein</fullName>
    </submittedName>
</protein>
<keyword evidence="1" id="KW-0812">Transmembrane</keyword>
<dbReference type="AlphaFoldDB" id="A0A9W7B750"/>
<dbReference type="Proteomes" id="UP001165085">
    <property type="component" value="Unassembled WGS sequence"/>
</dbReference>
<evidence type="ECO:0000256" key="1">
    <source>
        <dbReference type="SAM" id="Phobius"/>
    </source>
</evidence>
<dbReference type="PANTHER" id="PTHR17985">
    <property type="entry name" value="SER/THR-RICH PROTEIN T10 IN DGCR REGION"/>
    <property type="match status" value="1"/>
</dbReference>
<evidence type="ECO:0000313" key="3">
    <source>
        <dbReference type="Proteomes" id="UP001165085"/>
    </source>
</evidence>
<proteinExistence type="predicted"/>
<evidence type="ECO:0000313" key="2">
    <source>
        <dbReference type="EMBL" id="GMH82342.1"/>
    </source>
</evidence>
<feature type="transmembrane region" description="Helical" evidence="1">
    <location>
        <begin position="205"/>
        <end position="224"/>
    </location>
</feature>
<name>A0A9W7B750_9STRA</name>